<feature type="coiled-coil region" evidence="1">
    <location>
        <begin position="254"/>
        <end position="541"/>
    </location>
</feature>
<evidence type="ECO:0000313" key="2">
    <source>
        <dbReference type="EMBL" id="CAF1591691.1"/>
    </source>
</evidence>
<dbReference type="OrthoDB" id="10252347at2759"/>
<reference evidence="3" key="1">
    <citation type="submission" date="2021-02" db="EMBL/GenBank/DDBJ databases">
        <authorList>
            <person name="Nowell W R."/>
        </authorList>
    </citation>
    <scope>NUCLEOTIDE SEQUENCE</scope>
</reference>
<dbReference type="GO" id="GO:0005813">
    <property type="term" value="C:centrosome"/>
    <property type="evidence" value="ECO:0007669"/>
    <property type="project" value="InterPro"/>
</dbReference>
<gene>
    <name evidence="2" type="ORF">CJN711_LOCUS34131</name>
    <name evidence="3" type="ORF">KQP761_LOCUS21322</name>
</gene>
<dbReference type="PANTHER" id="PTHR34343:SF1">
    <property type="entry name" value="SEROLOGICALLY DEFINED COLON CANCER ANTIGEN 8"/>
    <property type="match status" value="1"/>
</dbReference>
<dbReference type="EMBL" id="CAJNOV010016498">
    <property type="protein sequence ID" value="CAF1591691.1"/>
    <property type="molecule type" value="Genomic_DNA"/>
</dbReference>
<sequence>MILVGREYFNCEDIYLVSQNDLLEPFGAVDQLRDLLIQLDLRDSSSQLSRHSSPSQASNDIPKSNEFYILLQTADEVAHRLKDENDALHDENKKLQSNLVTLIQENNRLHEEIRSTFVSDMLRLINIDDGRQITDKESEIVDLYTKQMHSLEMELKATKEKLNLYETFAQASNDLIYCLKCGTSLPSHQHAIESNENFADIMKENETNKRKLQQTQVKLEQIETQQQGTLAKLQASLVISEQNQFEKAEAIVDRDQIRIELVETQKRLRKYIDEMNETILNEKYNIETLFNVQLKESAEKARQIEGKCAQYELTIDRLIREKASLTADLDVWKERIKGQEIDLSQTSDYIKLKIQQAMRERDQANNNTVQIRSDFEKFLSQSNQNLIQLHHQLGSTQTRLNEIENELLQSKKQCLDLIEEINRLTRENIMLKNVKQSLEKSREENLDAIIAMLNQCEQDYRTSIENLELERHQSLDYLENLVNNQNIILNKLRSYSQNLIDHIETILEQKAQIVQDITNENQEMRMKLSNAYERLEQVDRQLIQHNDTHIKLKQRIIYLDNKVKTYEKMFNQIKLQD</sequence>
<dbReference type="EMBL" id="CAJNOW010011047">
    <property type="protein sequence ID" value="CAF1592241.1"/>
    <property type="molecule type" value="Genomic_DNA"/>
</dbReference>
<dbReference type="GO" id="GO:0005814">
    <property type="term" value="C:centriole"/>
    <property type="evidence" value="ECO:0007669"/>
    <property type="project" value="TreeGrafter"/>
</dbReference>
<proteinExistence type="predicted"/>
<dbReference type="GO" id="GO:0001764">
    <property type="term" value="P:neuron migration"/>
    <property type="evidence" value="ECO:0007669"/>
    <property type="project" value="TreeGrafter"/>
</dbReference>
<dbReference type="Proteomes" id="UP000663834">
    <property type="component" value="Unassembled WGS sequence"/>
</dbReference>
<evidence type="ECO:0000313" key="4">
    <source>
        <dbReference type="Proteomes" id="UP000663834"/>
    </source>
</evidence>
<evidence type="ECO:0000256" key="1">
    <source>
        <dbReference type="SAM" id="Coils"/>
    </source>
</evidence>
<name>A0A816A1V1_9BILA</name>
<dbReference type="GO" id="GO:0035148">
    <property type="term" value="P:tube formation"/>
    <property type="evidence" value="ECO:0007669"/>
    <property type="project" value="TreeGrafter"/>
</dbReference>
<protein>
    <submittedName>
        <fullName evidence="3">Uncharacterized protein</fullName>
    </submittedName>
</protein>
<dbReference type="AlphaFoldDB" id="A0A816A1V1"/>
<feature type="coiled-coil region" evidence="1">
    <location>
        <begin position="71"/>
        <end position="112"/>
    </location>
</feature>
<dbReference type="Proteomes" id="UP000663855">
    <property type="component" value="Unassembled WGS sequence"/>
</dbReference>
<dbReference type="PANTHER" id="PTHR34343">
    <property type="entry name" value="SEROLOGICALLY DEFINED COLON CANCER ANTIGEN 8"/>
    <property type="match status" value="1"/>
</dbReference>
<dbReference type="GO" id="GO:0030010">
    <property type="term" value="P:establishment of cell polarity"/>
    <property type="evidence" value="ECO:0007669"/>
    <property type="project" value="TreeGrafter"/>
</dbReference>
<organism evidence="3 4">
    <name type="scientific">Rotaria magnacalcarata</name>
    <dbReference type="NCBI Taxonomy" id="392030"/>
    <lineage>
        <taxon>Eukaryota</taxon>
        <taxon>Metazoa</taxon>
        <taxon>Spiralia</taxon>
        <taxon>Gnathifera</taxon>
        <taxon>Rotifera</taxon>
        <taxon>Eurotatoria</taxon>
        <taxon>Bdelloidea</taxon>
        <taxon>Philodinida</taxon>
        <taxon>Philodinidae</taxon>
        <taxon>Rotaria</taxon>
    </lineage>
</organism>
<evidence type="ECO:0000313" key="3">
    <source>
        <dbReference type="EMBL" id="CAF1592241.1"/>
    </source>
</evidence>
<dbReference type="GO" id="GO:0007098">
    <property type="term" value="P:centrosome cycle"/>
    <property type="evidence" value="ECO:0007669"/>
    <property type="project" value="InterPro"/>
</dbReference>
<keyword evidence="1" id="KW-0175">Coiled coil</keyword>
<dbReference type="InterPro" id="IPR031887">
    <property type="entry name" value="SDCCAG8"/>
</dbReference>
<dbReference type="Pfam" id="PF15964">
    <property type="entry name" value="CCCAP"/>
    <property type="match status" value="1"/>
</dbReference>
<accession>A0A816A1V1</accession>
<comment type="caution">
    <text evidence="3">The sequence shown here is derived from an EMBL/GenBank/DDBJ whole genome shotgun (WGS) entry which is preliminary data.</text>
</comment>